<protein>
    <submittedName>
        <fullName evidence="2">Alpha/beta fold hydrolase</fullName>
    </submittedName>
</protein>
<dbReference type="AlphaFoldDB" id="A0A8J8M8E3"/>
<reference evidence="2 3" key="1">
    <citation type="submission" date="2020-07" db="EMBL/GenBank/DDBJ databases">
        <title>Vallitalea guaymasensis genome.</title>
        <authorList>
            <person name="Postec A."/>
        </authorList>
    </citation>
    <scope>NUCLEOTIDE SEQUENCE [LARGE SCALE GENOMIC DNA]</scope>
    <source>
        <strain evidence="2 3">Ra1766G1</strain>
    </source>
</reference>
<dbReference type="EMBL" id="CP058561">
    <property type="protein sequence ID" value="QUH28085.1"/>
    <property type="molecule type" value="Genomic_DNA"/>
</dbReference>
<accession>A0A8J8M8E3</accession>
<evidence type="ECO:0000259" key="1">
    <source>
        <dbReference type="Pfam" id="PF00561"/>
    </source>
</evidence>
<gene>
    <name evidence="2" type="ORF">HYG85_03805</name>
</gene>
<evidence type="ECO:0000313" key="3">
    <source>
        <dbReference type="Proteomes" id="UP000677305"/>
    </source>
</evidence>
<feature type="domain" description="AB hydrolase-1" evidence="1">
    <location>
        <begin position="19"/>
        <end position="120"/>
    </location>
</feature>
<dbReference type="PANTHER" id="PTHR46331:SF2">
    <property type="entry name" value="VALACYCLOVIR HYDROLASE"/>
    <property type="match status" value="1"/>
</dbReference>
<dbReference type="KEGG" id="vgu:HYG85_03805"/>
<dbReference type="Gene3D" id="3.40.50.1820">
    <property type="entry name" value="alpha/beta hydrolase"/>
    <property type="match status" value="1"/>
</dbReference>
<proteinExistence type="predicted"/>
<dbReference type="GO" id="GO:0017171">
    <property type="term" value="F:serine hydrolase activity"/>
    <property type="evidence" value="ECO:0007669"/>
    <property type="project" value="TreeGrafter"/>
</dbReference>
<dbReference type="SUPFAM" id="SSF53474">
    <property type="entry name" value="alpha/beta-Hydrolases"/>
    <property type="match status" value="1"/>
</dbReference>
<organism evidence="2 3">
    <name type="scientific">Vallitalea guaymasensis</name>
    <dbReference type="NCBI Taxonomy" id="1185412"/>
    <lineage>
        <taxon>Bacteria</taxon>
        <taxon>Bacillati</taxon>
        <taxon>Bacillota</taxon>
        <taxon>Clostridia</taxon>
        <taxon>Lachnospirales</taxon>
        <taxon>Vallitaleaceae</taxon>
        <taxon>Vallitalea</taxon>
    </lineage>
</organism>
<dbReference type="Proteomes" id="UP000677305">
    <property type="component" value="Chromosome"/>
</dbReference>
<dbReference type="Pfam" id="PF00561">
    <property type="entry name" value="Abhydrolase_1"/>
    <property type="match status" value="1"/>
</dbReference>
<dbReference type="PANTHER" id="PTHR46331">
    <property type="entry name" value="VALACYCLOVIR HYDROLASE"/>
    <property type="match status" value="1"/>
</dbReference>
<sequence length="218" mass="25080">MLIKVNEVTLFYQKYGSGNPLIMLHGNGETHEIFNRSISLLQEYFTVYAIDFRDHGNSSKVSELHYEDHAKDIYEFINQLNIKNPVYYGFSDGGIVGLMLASEYPNLFSKLIVSGPNINPKGLRICSRLMMKLMYIINKSQKVKMMLQEPNISLSDLSKIKVPTYITGGSFDVITKKHLYLIHENVKNSILKIFKYHTHTNYIVDSEIIGKYIIEVCK</sequence>
<evidence type="ECO:0000313" key="2">
    <source>
        <dbReference type="EMBL" id="QUH28085.1"/>
    </source>
</evidence>
<dbReference type="RefSeq" id="WP_212692354.1">
    <property type="nucleotide sequence ID" value="NZ_CP058561.1"/>
</dbReference>
<dbReference type="InterPro" id="IPR029058">
    <property type="entry name" value="AB_hydrolase_fold"/>
</dbReference>
<keyword evidence="2" id="KW-0378">Hydrolase</keyword>
<name>A0A8J8M8E3_9FIRM</name>
<dbReference type="InterPro" id="IPR000073">
    <property type="entry name" value="AB_hydrolase_1"/>
</dbReference>
<keyword evidence="3" id="KW-1185">Reference proteome</keyword>